<gene>
    <name evidence="2" type="ORF">SCLTRI_LOCUS6888</name>
</gene>
<dbReference type="AlphaFoldDB" id="A0A8H2VZS5"/>
<feature type="transmembrane region" description="Helical" evidence="1">
    <location>
        <begin position="129"/>
        <end position="151"/>
    </location>
</feature>
<sequence length="178" mass="19814">MEAGDRKPLSTCVLGRCPAPKLGTICEFLIALVSATVTTVFTLHHEKRRQIISNTNHMGYTFDPENFGIFLDPSPFSLLASCLLLGCSISSFAHRRQGHDQCQSLIFVFAILTATTIGFALGINANLIMLGFIPWALIFAMISSVFIHWTVRHYSKDRKLPPLFFLENGGKSITSHWL</sequence>
<reference evidence="2" key="1">
    <citation type="submission" date="2020-10" db="EMBL/GenBank/DDBJ databases">
        <authorList>
            <person name="Kusch S."/>
        </authorList>
    </citation>
    <scope>NUCLEOTIDE SEQUENCE</scope>
    <source>
        <strain evidence="2">SwB9</strain>
    </source>
</reference>
<keyword evidence="1" id="KW-0472">Membrane</keyword>
<feature type="transmembrane region" description="Helical" evidence="1">
    <location>
        <begin position="76"/>
        <end position="93"/>
    </location>
</feature>
<dbReference type="EMBL" id="CAJHIA010000024">
    <property type="protein sequence ID" value="CAD6447096.1"/>
    <property type="molecule type" value="Genomic_DNA"/>
</dbReference>
<keyword evidence="3" id="KW-1185">Reference proteome</keyword>
<name>A0A8H2VZS5_9HELO</name>
<organism evidence="2 3">
    <name type="scientific">Sclerotinia trifoliorum</name>
    <dbReference type="NCBI Taxonomy" id="28548"/>
    <lineage>
        <taxon>Eukaryota</taxon>
        <taxon>Fungi</taxon>
        <taxon>Dikarya</taxon>
        <taxon>Ascomycota</taxon>
        <taxon>Pezizomycotina</taxon>
        <taxon>Leotiomycetes</taxon>
        <taxon>Helotiales</taxon>
        <taxon>Sclerotiniaceae</taxon>
        <taxon>Sclerotinia</taxon>
    </lineage>
</organism>
<comment type="caution">
    <text evidence="2">The sequence shown here is derived from an EMBL/GenBank/DDBJ whole genome shotgun (WGS) entry which is preliminary data.</text>
</comment>
<keyword evidence="1" id="KW-1133">Transmembrane helix</keyword>
<protein>
    <submittedName>
        <fullName evidence="2">1a7294b0-194e-4672-81ec-60c2eb118d20</fullName>
    </submittedName>
</protein>
<evidence type="ECO:0000313" key="3">
    <source>
        <dbReference type="Proteomes" id="UP000624404"/>
    </source>
</evidence>
<evidence type="ECO:0000256" key="1">
    <source>
        <dbReference type="SAM" id="Phobius"/>
    </source>
</evidence>
<dbReference type="Proteomes" id="UP000624404">
    <property type="component" value="Unassembled WGS sequence"/>
</dbReference>
<keyword evidence="1" id="KW-0812">Transmembrane</keyword>
<dbReference type="OrthoDB" id="4768569at2759"/>
<accession>A0A8H2VZS5</accession>
<proteinExistence type="predicted"/>
<feature type="transmembrane region" description="Helical" evidence="1">
    <location>
        <begin position="105"/>
        <end position="123"/>
    </location>
</feature>
<evidence type="ECO:0000313" key="2">
    <source>
        <dbReference type="EMBL" id="CAD6447096.1"/>
    </source>
</evidence>